<protein>
    <submittedName>
        <fullName evidence="4">Glycosyltransferase</fullName>
        <ecNumber evidence="4">2.4.-.-</ecNumber>
    </submittedName>
</protein>
<keyword evidence="5" id="KW-1185">Reference proteome</keyword>
<evidence type="ECO:0000313" key="5">
    <source>
        <dbReference type="Proteomes" id="UP000829069"/>
    </source>
</evidence>
<dbReference type="Gene3D" id="3.40.50.2000">
    <property type="entry name" value="Glycogen Phosphorylase B"/>
    <property type="match status" value="1"/>
</dbReference>
<dbReference type="GO" id="GO:0016757">
    <property type="term" value="F:glycosyltransferase activity"/>
    <property type="evidence" value="ECO:0007669"/>
    <property type="project" value="UniProtKB-KW"/>
</dbReference>
<feature type="transmembrane region" description="Helical" evidence="2">
    <location>
        <begin position="42"/>
        <end position="63"/>
    </location>
</feature>
<gene>
    <name evidence="4" type="ORF">MNQ99_08495</name>
</gene>
<evidence type="ECO:0000256" key="2">
    <source>
        <dbReference type="SAM" id="Phobius"/>
    </source>
</evidence>
<dbReference type="RefSeq" id="WP_241915113.1">
    <property type="nucleotide sequence ID" value="NZ_CP093326.1"/>
</dbReference>
<name>A0ABY3WAH8_9MICC</name>
<reference evidence="4 5" key="1">
    <citation type="submission" date="2022-03" db="EMBL/GenBank/DDBJ databases">
        <title>Isotopic signatures of nitrous oxide derived from detoxification processes.</title>
        <authorList>
            <person name="Behrendt U."/>
            <person name="Buchen C."/>
            <person name="Well R."/>
            <person name="Ulrich A."/>
            <person name="Rohe L."/>
            <person name="Kolb S."/>
            <person name="Schloter M."/>
            <person name="Horn M.A."/>
            <person name="Augustin J."/>
        </authorList>
    </citation>
    <scope>NUCLEOTIDE SEQUENCE [LARGE SCALE GENOMIC DNA]</scope>
    <source>
        <strain evidence="4 5">S4-C24</strain>
    </source>
</reference>
<dbReference type="EMBL" id="CP093326">
    <property type="protein sequence ID" value="UNK47352.1"/>
    <property type="molecule type" value="Genomic_DNA"/>
</dbReference>
<proteinExistence type="predicted"/>
<dbReference type="SUPFAM" id="SSF53756">
    <property type="entry name" value="UDP-Glycosyltransferase/glycogen phosphorylase"/>
    <property type="match status" value="1"/>
</dbReference>
<keyword evidence="2" id="KW-1133">Transmembrane helix</keyword>
<keyword evidence="2" id="KW-0472">Membrane</keyword>
<dbReference type="Pfam" id="PF13524">
    <property type="entry name" value="Glyco_trans_1_2"/>
    <property type="match status" value="1"/>
</dbReference>
<keyword evidence="2" id="KW-0812">Transmembrane</keyword>
<organism evidence="4 5">
    <name type="scientific">Arthrobacter sulfonylureivorans</name>
    <dbReference type="NCBI Taxonomy" id="2486855"/>
    <lineage>
        <taxon>Bacteria</taxon>
        <taxon>Bacillati</taxon>
        <taxon>Actinomycetota</taxon>
        <taxon>Actinomycetes</taxon>
        <taxon>Micrococcales</taxon>
        <taxon>Micrococcaceae</taxon>
        <taxon>Arthrobacter</taxon>
    </lineage>
</organism>
<dbReference type="Proteomes" id="UP000829069">
    <property type="component" value="Chromosome"/>
</dbReference>
<feature type="region of interest" description="Disordered" evidence="1">
    <location>
        <begin position="152"/>
        <end position="175"/>
    </location>
</feature>
<dbReference type="EC" id="2.4.-.-" evidence="4"/>
<keyword evidence="4" id="KW-0808">Transferase</keyword>
<evidence type="ECO:0000259" key="3">
    <source>
        <dbReference type="Pfam" id="PF13524"/>
    </source>
</evidence>
<accession>A0ABY3WAH8</accession>
<keyword evidence="4" id="KW-0328">Glycosyltransferase</keyword>
<dbReference type="InterPro" id="IPR055259">
    <property type="entry name" value="YkvP/CgeB_Glyco_trans-like"/>
</dbReference>
<feature type="domain" description="Spore protein YkvP/CgeB glycosyl transferase-like" evidence="3">
    <location>
        <begin position="372"/>
        <end position="493"/>
    </location>
</feature>
<sequence length="668" mass="75046">MANQHVMRSLKRHRYAVAALAVSVILVFLALQTTLVRNNFGAGLMFALLSVQATIVGVGLVAYKSLRIMHRTRSKQVTQILAEHLSAVESSLTRNSWRSSEYSSLLDERLSRHRTAVQSTVRHNSWRHADWAEELGKQFEPLRSALEALTPVDPATSSPELTPAESLSAEGWPEPRIDSRPLTLAVMDEFTEGCFEHDLNLVQPRPDNWLALAKKYQPELIFIESAWKGRGRSWQYRIGNYSVTPGSELSDMFRWGRQNGVPSVFWNKEDPVHHDKFLTAAKSADHIFTTDANLIDSYKRKTGNASVHALPFAAQPALHKPRPLTGRIPKAAFAGSWYGNRHAERGSAMQWLLESALGHGLDIFDRNHGTGTFPFPDEFLGSVRGGLPYLELCREYAKYRVFLNVNSVTNSPTMFSRRVFELMASGTPVISTYALGIEELFSDEAVWLVNSPDEAREALDVLLNDDEEWRRRSLAGIREVFAHHTYAHRTNDIFRISGVGNQTETSPGVLFKTKIADAADLHTINTFAEHQSYRNFKIIAETISGYTPEYFNERITPVAPGVANDVALRAEINGYTLIGQLSTSHHYGRHYLRDLVNASQYQPGGAGWGKSLEQDAFSYDGEGYLNGSIWRPEIFRQKWSHSEDHLVRHDGLFFADSSEFSPGTALQG</sequence>
<evidence type="ECO:0000256" key="1">
    <source>
        <dbReference type="SAM" id="MobiDB-lite"/>
    </source>
</evidence>
<evidence type="ECO:0000313" key="4">
    <source>
        <dbReference type="EMBL" id="UNK47352.1"/>
    </source>
</evidence>